<dbReference type="InterPro" id="IPR011037">
    <property type="entry name" value="Pyrv_Knase-like_insert_dom_sf"/>
</dbReference>
<dbReference type="GO" id="GO:0030151">
    <property type="term" value="F:molybdenum ion binding"/>
    <property type="evidence" value="ECO:0007669"/>
    <property type="project" value="InterPro"/>
</dbReference>
<dbReference type="EMBL" id="LT629732">
    <property type="protein sequence ID" value="SDS17852.1"/>
    <property type="molecule type" value="Genomic_DNA"/>
</dbReference>
<dbReference type="Gene3D" id="2.40.33.20">
    <property type="entry name" value="PK beta-barrel domain-like"/>
    <property type="match status" value="1"/>
</dbReference>
<sequence length="272" mass="29134">MYVARIGLTPVKGLAHEFWPELDLHGSGPPGDRAFCFYDVVADRVLRTVDHDSLLACRARWDPPVLTITTPVGEATGDAEWTGEPAAPADRLVADYWGRPAELTAVRGPWSALVSRYLGKQVVLCRVGTPGGVVWGGPVSVVTTSSLAEVARRVGREPEAGEDGRRFRATFVVDTGDAPAFAEDAWTGRSLRLGDAVVRVRGPLERCALVDRRPESGGRDAMVLRALAADRRVDGQIVFGVHADVEHPGTVRLGADVTVEESARVPGAAGQR</sequence>
<proteinExistence type="predicted"/>
<reference evidence="2 3" key="1">
    <citation type="submission" date="2016-10" db="EMBL/GenBank/DDBJ databases">
        <authorList>
            <person name="de Groot N.N."/>
        </authorList>
    </citation>
    <scope>NUCLEOTIDE SEQUENCE [LARGE SCALE GENOMIC DNA]</scope>
    <source>
        <strain evidence="2 3">DSM 22024</strain>
    </source>
</reference>
<name>A0A1H1Q2Y6_9ACTN</name>
<keyword evidence="3" id="KW-1185">Reference proteome</keyword>
<dbReference type="STRING" id="117157.SAMN04489717_1862"/>
<dbReference type="PROSITE" id="PS51340">
    <property type="entry name" value="MOSC"/>
    <property type="match status" value="1"/>
</dbReference>
<dbReference type="AlphaFoldDB" id="A0A1H1Q2Y6"/>
<organism evidence="2 3">
    <name type="scientific">Actinopolymorpha singaporensis</name>
    <dbReference type="NCBI Taxonomy" id="117157"/>
    <lineage>
        <taxon>Bacteria</taxon>
        <taxon>Bacillati</taxon>
        <taxon>Actinomycetota</taxon>
        <taxon>Actinomycetes</taxon>
        <taxon>Propionibacteriales</taxon>
        <taxon>Actinopolymorphaceae</taxon>
        <taxon>Actinopolymorpha</taxon>
    </lineage>
</organism>
<dbReference type="SUPFAM" id="SSF50800">
    <property type="entry name" value="PK beta-barrel domain-like"/>
    <property type="match status" value="1"/>
</dbReference>
<feature type="domain" description="MOSC" evidence="1">
    <location>
        <begin position="98"/>
        <end position="260"/>
    </location>
</feature>
<dbReference type="OrthoDB" id="9793178at2"/>
<dbReference type="GO" id="GO:0030170">
    <property type="term" value="F:pyridoxal phosphate binding"/>
    <property type="evidence" value="ECO:0007669"/>
    <property type="project" value="InterPro"/>
</dbReference>
<dbReference type="Proteomes" id="UP000198983">
    <property type="component" value="Chromosome I"/>
</dbReference>
<evidence type="ECO:0000313" key="3">
    <source>
        <dbReference type="Proteomes" id="UP000198983"/>
    </source>
</evidence>
<dbReference type="InterPro" id="IPR005302">
    <property type="entry name" value="MoCF_Sase_C"/>
</dbReference>
<dbReference type="GO" id="GO:0003824">
    <property type="term" value="F:catalytic activity"/>
    <property type="evidence" value="ECO:0007669"/>
    <property type="project" value="InterPro"/>
</dbReference>
<evidence type="ECO:0000259" key="1">
    <source>
        <dbReference type="PROSITE" id="PS51340"/>
    </source>
</evidence>
<accession>A0A1H1Q2Y6</accession>
<protein>
    <submittedName>
        <fullName evidence="2">MOSC domain-containing protein</fullName>
    </submittedName>
</protein>
<evidence type="ECO:0000313" key="2">
    <source>
        <dbReference type="EMBL" id="SDS17852.1"/>
    </source>
</evidence>
<dbReference type="RefSeq" id="WP_092652399.1">
    <property type="nucleotide sequence ID" value="NZ_LT629732.1"/>
</dbReference>
<dbReference type="Pfam" id="PF03473">
    <property type="entry name" value="MOSC"/>
    <property type="match status" value="1"/>
</dbReference>
<gene>
    <name evidence="2" type="ORF">SAMN04489717_1862</name>
</gene>